<name>A0ABZ3IIM2_9FIRM</name>
<dbReference type="PANTHER" id="PTHR31793:SF27">
    <property type="entry name" value="NOVEL THIOESTERASE SUPERFAMILY DOMAIN AND SAPOSIN A-TYPE DOMAIN CONTAINING PROTEIN (0610012H03RIK)"/>
    <property type="match status" value="1"/>
</dbReference>
<evidence type="ECO:0000313" key="3">
    <source>
        <dbReference type="EMBL" id="XFO65511.1"/>
    </source>
</evidence>
<dbReference type="RefSeq" id="WP_094606386.1">
    <property type="nucleotide sequence ID" value="NZ_CP155573.1"/>
</dbReference>
<dbReference type="PIRSF" id="PIRSF003230">
    <property type="entry name" value="YbgC"/>
    <property type="match status" value="1"/>
</dbReference>
<dbReference type="EC" id="3.1.-.-" evidence="3"/>
<dbReference type="EMBL" id="CP155573">
    <property type="protein sequence ID" value="XFO65511.1"/>
    <property type="molecule type" value="Genomic_DNA"/>
</dbReference>
<dbReference type="InterPro" id="IPR006684">
    <property type="entry name" value="YbgC/YbaW"/>
</dbReference>
<dbReference type="Pfam" id="PF13279">
    <property type="entry name" value="4HBT_2"/>
    <property type="match status" value="1"/>
</dbReference>
<evidence type="ECO:0000313" key="4">
    <source>
        <dbReference type="Proteomes" id="UP000216752"/>
    </source>
</evidence>
<comment type="similarity">
    <text evidence="1">Belongs to the 4-hydroxybenzoyl-CoA thioesterase family.</text>
</comment>
<dbReference type="InterPro" id="IPR029069">
    <property type="entry name" value="HotDog_dom_sf"/>
</dbReference>
<dbReference type="Gene3D" id="3.10.129.10">
    <property type="entry name" value="Hotdog Thioesterase"/>
    <property type="match status" value="1"/>
</dbReference>
<evidence type="ECO:0000256" key="1">
    <source>
        <dbReference type="ARBA" id="ARBA00005953"/>
    </source>
</evidence>
<sequence>MITVREKVRFVETDMMGVVHHSNYFRWFEMARVEYLRQIGVLLTDMMADNIVFPITEVDCKYRSSAKFDDYILIEAVLAEATKVKLVFTYRVLKEADGTLLATGSTQNVFTNNQGKIIRLPDKYFNKLHKPS</sequence>
<evidence type="ECO:0000256" key="2">
    <source>
        <dbReference type="ARBA" id="ARBA00022801"/>
    </source>
</evidence>
<dbReference type="SUPFAM" id="SSF54637">
    <property type="entry name" value="Thioesterase/thiol ester dehydrase-isomerase"/>
    <property type="match status" value="1"/>
</dbReference>
<dbReference type="CDD" id="cd00586">
    <property type="entry name" value="4HBT"/>
    <property type="match status" value="1"/>
</dbReference>
<reference evidence="3" key="1">
    <citation type="submission" date="2024-05" db="EMBL/GenBank/DDBJ databases">
        <title>Isolation and characterization of Sporomusa carbonis sp. nov., a carboxydotrophic hydrogenogen in the genus of Sporomusa isolated from a charcoal burning pile.</title>
        <authorList>
            <person name="Boeer T."/>
            <person name="Rosenbaum F."/>
            <person name="Eysell L."/>
            <person name="Mueller V."/>
            <person name="Daniel R."/>
            <person name="Poehlein A."/>
        </authorList>
    </citation>
    <scope>NUCLEOTIDE SEQUENCE [LARGE SCALE GENOMIC DNA]</scope>
    <source>
        <strain evidence="3">DSM 10669</strain>
    </source>
</reference>
<protein>
    <submittedName>
        <fullName evidence="3">Esterase</fullName>
        <ecNumber evidence="3">3.1.-.-</ecNumber>
    </submittedName>
</protein>
<proteinExistence type="inferred from homology"/>
<dbReference type="GO" id="GO:0016787">
    <property type="term" value="F:hydrolase activity"/>
    <property type="evidence" value="ECO:0007669"/>
    <property type="project" value="UniProtKB-KW"/>
</dbReference>
<keyword evidence="4" id="KW-1185">Reference proteome</keyword>
<dbReference type="Proteomes" id="UP000216752">
    <property type="component" value="Chromosome"/>
</dbReference>
<dbReference type="PANTHER" id="PTHR31793">
    <property type="entry name" value="4-HYDROXYBENZOYL-COA THIOESTERASE FAMILY MEMBER"/>
    <property type="match status" value="1"/>
</dbReference>
<accession>A0ABZ3IIM2</accession>
<gene>
    <name evidence="3" type="ORF">SPSIL_016400</name>
</gene>
<dbReference type="NCBIfam" id="TIGR00051">
    <property type="entry name" value="YbgC/FadM family acyl-CoA thioesterase"/>
    <property type="match status" value="1"/>
</dbReference>
<organism evidence="3 4">
    <name type="scientific">Sporomusa silvacetica DSM 10669</name>
    <dbReference type="NCBI Taxonomy" id="1123289"/>
    <lineage>
        <taxon>Bacteria</taxon>
        <taxon>Bacillati</taxon>
        <taxon>Bacillota</taxon>
        <taxon>Negativicutes</taxon>
        <taxon>Selenomonadales</taxon>
        <taxon>Sporomusaceae</taxon>
        <taxon>Sporomusa</taxon>
    </lineage>
</organism>
<dbReference type="InterPro" id="IPR050563">
    <property type="entry name" value="4-hydroxybenzoyl-CoA_TE"/>
</dbReference>
<keyword evidence="2 3" id="KW-0378">Hydrolase</keyword>